<feature type="transmembrane region" description="Helical" evidence="1">
    <location>
        <begin position="159"/>
        <end position="177"/>
    </location>
</feature>
<dbReference type="Gene3D" id="1.25.40.10">
    <property type="entry name" value="Tetratricopeptide repeat domain"/>
    <property type="match status" value="1"/>
</dbReference>
<dbReference type="KEGG" id="est:DN752_15235"/>
<feature type="transmembrane region" description="Helical" evidence="1">
    <location>
        <begin position="133"/>
        <end position="150"/>
    </location>
</feature>
<protein>
    <recommendedName>
        <fullName evidence="4">SH3b domain-containing protein</fullName>
    </recommendedName>
</protein>
<name>A0A2Z4IKV0_9BACT</name>
<evidence type="ECO:0000313" key="2">
    <source>
        <dbReference type="EMBL" id="AWW31367.1"/>
    </source>
</evidence>
<keyword evidence="1" id="KW-1133">Transmembrane helix</keyword>
<evidence type="ECO:0008006" key="4">
    <source>
        <dbReference type="Google" id="ProtNLM"/>
    </source>
</evidence>
<dbReference type="Proteomes" id="UP000248688">
    <property type="component" value="Chromosome"/>
</dbReference>
<evidence type="ECO:0000313" key="3">
    <source>
        <dbReference type="Proteomes" id="UP000248688"/>
    </source>
</evidence>
<organism evidence="2 3">
    <name type="scientific">Echinicola strongylocentroti</name>
    <dbReference type="NCBI Taxonomy" id="1795355"/>
    <lineage>
        <taxon>Bacteria</taxon>
        <taxon>Pseudomonadati</taxon>
        <taxon>Bacteroidota</taxon>
        <taxon>Cytophagia</taxon>
        <taxon>Cytophagales</taxon>
        <taxon>Cyclobacteriaceae</taxon>
        <taxon>Echinicola</taxon>
    </lineage>
</organism>
<accession>A0A2Z4IKV0</accession>
<dbReference type="AlphaFoldDB" id="A0A2Z4IKV0"/>
<evidence type="ECO:0000256" key="1">
    <source>
        <dbReference type="SAM" id="Phobius"/>
    </source>
</evidence>
<proteinExistence type="predicted"/>
<dbReference type="SUPFAM" id="SSF48452">
    <property type="entry name" value="TPR-like"/>
    <property type="match status" value="1"/>
</dbReference>
<keyword evidence="1" id="KW-0812">Transmembrane</keyword>
<keyword evidence="1" id="KW-0472">Membrane</keyword>
<reference evidence="2 3" key="1">
    <citation type="submission" date="2018-06" db="EMBL/GenBank/DDBJ databases">
        <title>Echinicola strongylocentroti sp. nov., isolated from a sea urchin Strongylocentrotus intermedius.</title>
        <authorList>
            <person name="Bae S.S."/>
        </authorList>
    </citation>
    <scope>NUCLEOTIDE SEQUENCE [LARGE SCALE GENOMIC DNA]</scope>
    <source>
        <strain evidence="2 3">MEBiC08714</strain>
    </source>
</reference>
<dbReference type="EMBL" id="CP030041">
    <property type="protein sequence ID" value="AWW31367.1"/>
    <property type="molecule type" value="Genomic_DNA"/>
</dbReference>
<keyword evidence="3" id="KW-1185">Reference proteome</keyword>
<gene>
    <name evidence="2" type="ORF">DN752_15235</name>
</gene>
<dbReference type="InterPro" id="IPR011990">
    <property type="entry name" value="TPR-like_helical_dom_sf"/>
</dbReference>
<dbReference type="Gene3D" id="2.30.30.40">
    <property type="entry name" value="SH3 Domains"/>
    <property type="match status" value="1"/>
</dbReference>
<dbReference type="OrthoDB" id="977366at2"/>
<sequence length="241" mass="27198">MPNIKRNFIIKFSIFLIVILQSINCQANNEKLILADSLFNAKSYQEAYNLYTDILQNEDAYSPAMLLKMAYITEGMGNYEDASLYLSKYYDHNPSPKVISKIKSLTDQPELKGYTFSDKAQFFKLLTDHQQPITGTLALLLIISLILVLVKKKANKPKYLIPSMILVALVFLSNNLLNAPQTGIIKESPTIIMGGPTAAGKFIDKVNPGHRVIIKSSEDIWYRIDWNGQDAYVKKEAISKL</sequence>